<gene>
    <name evidence="3" type="ORF">INT45_010463</name>
</gene>
<keyword evidence="1" id="KW-0175">Coiled coil</keyword>
<dbReference type="Proteomes" id="UP000646827">
    <property type="component" value="Unassembled WGS sequence"/>
</dbReference>
<feature type="compositionally biased region" description="Acidic residues" evidence="2">
    <location>
        <begin position="390"/>
        <end position="403"/>
    </location>
</feature>
<feature type="compositionally biased region" description="Low complexity" evidence="2">
    <location>
        <begin position="63"/>
        <end position="90"/>
    </location>
</feature>
<accession>A0A8H7RZM4</accession>
<dbReference type="OrthoDB" id="2284555at2759"/>
<dbReference type="EMBL" id="JAEPRB010000158">
    <property type="protein sequence ID" value="KAG2219949.1"/>
    <property type="molecule type" value="Genomic_DNA"/>
</dbReference>
<proteinExistence type="predicted"/>
<evidence type="ECO:0000256" key="1">
    <source>
        <dbReference type="SAM" id="Coils"/>
    </source>
</evidence>
<feature type="compositionally biased region" description="Pro residues" evidence="2">
    <location>
        <begin position="491"/>
        <end position="505"/>
    </location>
</feature>
<feature type="compositionally biased region" description="Polar residues" evidence="2">
    <location>
        <begin position="363"/>
        <end position="382"/>
    </location>
</feature>
<evidence type="ECO:0000256" key="2">
    <source>
        <dbReference type="SAM" id="MobiDB-lite"/>
    </source>
</evidence>
<feature type="region of interest" description="Disordered" evidence="2">
    <location>
        <begin position="363"/>
        <end position="472"/>
    </location>
</feature>
<feature type="compositionally biased region" description="Polar residues" evidence="2">
    <location>
        <begin position="47"/>
        <end position="62"/>
    </location>
</feature>
<feature type="region of interest" description="Disordered" evidence="2">
    <location>
        <begin position="485"/>
        <end position="506"/>
    </location>
</feature>
<feature type="compositionally biased region" description="Low complexity" evidence="2">
    <location>
        <begin position="133"/>
        <end position="143"/>
    </location>
</feature>
<feature type="compositionally biased region" description="Low complexity" evidence="2">
    <location>
        <begin position="533"/>
        <end position="547"/>
    </location>
</feature>
<evidence type="ECO:0000313" key="3">
    <source>
        <dbReference type="EMBL" id="KAG2219949.1"/>
    </source>
</evidence>
<feature type="region of interest" description="Disordered" evidence="2">
    <location>
        <begin position="518"/>
        <end position="549"/>
    </location>
</feature>
<reference evidence="3 4" key="1">
    <citation type="submission" date="2020-12" db="EMBL/GenBank/DDBJ databases">
        <title>Metabolic potential, ecology and presence of endohyphal bacteria is reflected in genomic diversity of Mucoromycotina.</title>
        <authorList>
            <person name="Muszewska A."/>
            <person name="Okrasinska A."/>
            <person name="Steczkiewicz K."/>
            <person name="Drgas O."/>
            <person name="Orlowska M."/>
            <person name="Perlinska-Lenart U."/>
            <person name="Aleksandrzak-Piekarczyk T."/>
            <person name="Szatraj K."/>
            <person name="Zielenkiewicz U."/>
            <person name="Pilsyk S."/>
            <person name="Malc E."/>
            <person name="Mieczkowski P."/>
            <person name="Kruszewska J.S."/>
            <person name="Biernat P."/>
            <person name="Pawlowska J."/>
        </authorList>
    </citation>
    <scope>NUCLEOTIDE SEQUENCE [LARGE SCALE GENOMIC DNA]</scope>
    <source>
        <strain evidence="3 4">CBS 142.35</strain>
    </source>
</reference>
<feature type="region of interest" description="Disordered" evidence="2">
    <location>
        <begin position="106"/>
        <end position="153"/>
    </location>
</feature>
<feature type="compositionally biased region" description="Low complexity" evidence="2">
    <location>
        <begin position="409"/>
        <end position="472"/>
    </location>
</feature>
<evidence type="ECO:0000313" key="4">
    <source>
        <dbReference type="Proteomes" id="UP000646827"/>
    </source>
</evidence>
<organism evidence="3 4">
    <name type="scientific">Circinella minor</name>
    <dbReference type="NCBI Taxonomy" id="1195481"/>
    <lineage>
        <taxon>Eukaryota</taxon>
        <taxon>Fungi</taxon>
        <taxon>Fungi incertae sedis</taxon>
        <taxon>Mucoromycota</taxon>
        <taxon>Mucoromycotina</taxon>
        <taxon>Mucoromycetes</taxon>
        <taxon>Mucorales</taxon>
        <taxon>Lichtheimiaceae</taxon>
        <taxon>Circinella</taxon>
    </lineage>
</organism>
<dbReference type="AlphaFoldDB" id="A0A8H7RZM4"/>
<feature type="region of interest" description="Disordered" evidence="2">
    <location>
        <begin position="29"/>
        <end position="90"/>
    </location>
</feature>
<feature type="coiled-coil region" evidence="1">
    <location>
        <begin position="279"/>
        <end position="306"/>
    </location>
</feature>
<keyword evidence="4" id="KW-1185">Reference proteome</keyword>
<dbReference type="PANTHER" id="PTHR16148">
    <property type="entry name" value="NF-KAPPA-B-REPRESSING FACTOR-RELATED"/>
    <property type="match status" value="1"/>
</dbReference>
<dbReference type="PANTHER" id="PTHR16148:SF14">
    <property type="entry name" value="MYND-TYPE DOMAIN-CONTAINING PROTEIN"/>
    <property type="match status" value="1"/>
</dbReference>
<name>A0A8H7RZM4_9FUNG</name>
<comment type="caution">
    <text evidence="3">The sequence shown here is derived from an EMBL/GenBank/DDBJ whole genome shotgun (WGS) entry which is preliminary data.</text>
</comment>
<protein>
    <submittedName>
        <fullName evidence="3">Uncharacterized protein</fullName>
    </submittedName>
</protein>
<sequence length="663" mass="73310">MESEDSTNQIDSSWLKQQPQVVKRQSFLASSHNNNSNSCFSSSPSSTMTTMHEQNIISPTTANNSWNNSHRRSSIAPSPTLSTSSLSSLSDPSLILPKKASSIGLNGQFLPPLDIEPLMMRPNDDEDEEDYHNNNNNSNKNNGNGNGNGNDDQQRIHLLENELVRAKHESQTYKEQLEHHDQTAQRILEASLAEREKQHIEIRQLVDIIGKQERLIYLLQQKIASPLPLPSSSTTLSNNKTAAHHSLLLTSPLSPPLAPQQQEKQLHTNAEFETMRSHMLEMRKELDTLISEKRSLESRMAAFLEDELDDMTMSHEDLGTFGYHNNSSDQQNHEEILHHLEMRRRSSSLLDADQYSLMAFGTTSPTSGSSHNIQVSATNSSGLLPPLNQVEEEDDDEDDDNDDDVSRYSSFTSSPMTTSTSFNSHSISSPTSLAHNCNNNNNHHRQSTFISMSTSNSSTSPTTAANNNAARKAAWSRVMIPVGERGMQLPPATPPPSHPLPPVPPINALQAAGIIKDDEQQERHQDYTPPSPATTTTSQSTRSFSPSHRMSMHHPLVVSTGLNNNTDTNNNDNIINNNGKHISADAVAQHRQHVRSISPQLPSAPPTTSPQHSSLLAALNKNQSVDANIERSIATGGIRTSADSEMSERTGGFWKGMKKKWIK</sequence>
<feature type="compositionally biased region" description="Low complexity" evidence="2">
    <location>
        <begin position="30"/>
        <end position="46"/>
    </location>
</feature>